<dbReference type="Proteomes" id="UP000235162">
    <property type="component" value="Unassembled WGS sequence"/>
</dbReference>
<dbReference type="RefSeq" id="WP_084200129.1">
    <property type="nucleotide sequence ID" value="NZ_BMYL01000001.1"/>
</dbReference>
<organism evidence="2 3">
    <name type="scientific">Halioglobus japonicus</name>
    <dbReference type="NCBI Taxonomy" id="930805"/>
    <lineage>
        <taxon>Bacteria</taxon>
        <taxon>Pseudomonadati</taxon>
        <taxon>Pseudomonadota</taxon>
        <taxon>Gammaproteobacteria</taxon>
        <taxon>Cellvibrionales</taxon>
        <taxon>Halieaceae</taxon>
        <taxon>Halioglobus</taxon>
    </lineage>
</organism>
<dbReference type="AlphaFoldDB" id="A0AAP8MHC4"/>
<dbReference type="InterPro" id="IPR053195">
    <property type="entry name" value="Bax-like"/>
</dbReference>
<comment type="caution">
    <text evidence="2">The sequence shown here is derived from an EMBL/GenBank/DDBJ whole genome shotgun (WGS) entry which is preliminary data.</text>
</comment>
<dbReference type="KEGG" id="hja:BST95_13520"/>
<dbReference type="PANTHER" id="PTHR40572">
    <property type="entry name" value="PROTEIN BAX"/>
    <property type="match status" value="1"/>
</dbReference>
<name>A0AAP8MHC4_9GAMM</name>
<accession>A0AAP8MHC4</accession>
<proteinExistence type="predicted"/>
<dbReference type="Pfam" id="PF01832">
    <property type="entry name" value="Glucosaminidase"/>
    <property type="match status" value="1"/>
</dbReference>
<keyword evidence="3" id="KW-1185">Reference proteome</keyword>
<reference evidence="2 3" key="1">
    <citation type="submission" date="2018-01" db="EMBL/GenBank/DDBJ databases">
        <title>The draft genome sequence of Halioglobus japonicus S1-36.</title>
        <authorList>
            <person name="Du Z.-J."/>
            <person name="Shi M.-J."/>
        </authorList>
    </citation>
    <scope>NUCLEOTIDE SEQUENCE [LARGE SCALE GENOMIC DNA]</scope>
    <source>
        <strain evidence="2 3">S1-36</strain>
    </source>
</reference>
<evidence type="ECO:0000313" key="3">
    <source>
        <dbReference type="Proteomes" id="UP000235162"/>
    </source>
</evidence>
<evidence type="ECO:0000313" key="2">
    <source>
        <dbReference type="EMBL" id="PLW87865.1"/>
    </source>
</evidence>
<protein>
    <submittedName>
        <fullName evidence="2">Glucosaminidase</fullName>
    </submittedName>
</protein>
<dbReference type="EMBL" id="PKUR01000001">
    <property type="protein sequence ID" value="PLW87865.1"/>
    <property type="molecule type" value="Genomic_DNA"/>
</dbReference>
<dbReference type="GO" id="GO:0004040">
    <property type="term" value="F:amidase activity"/>
    <property type="evidence" value="ECO:0007669"/>
    <property type="project" value="InterPro"/>
</dbReference>
<sequence length="347" mass="39006">MSKYRSGFLGLFNGLLFVMSLNIAPLASAQEVIVLSGFDEITQWMKDENWWGEDQREEQLQVPRILIAGISPRWALEASNLSVADKKELFYRAMLPMVLHANQLVLDRREKLRAISSALDSGQGMTAEELTSMRHLAKLLRIKGEDQLALLDATDAAWLGIIDTALYRLDIIPAGLVLGQAAYESGYGTSRFASQGNALFGQWTYGGNGLLPEQQRVDLGDHRIAAYEWPFDSVRAYFLNLNTHPAYEDFRRLRAEQRATAKQLNSMALADGLIAYSERGQAYVDTLKGIMRVNNLTIADDAVFRDEPLRFFLGAESPEQALELKAELARMRASGELEEIIERMRLD</sequence>
<gene>
    <name evidence="2" type="ORF">C0029_04660</name>
</gene>
<feature type="domain" description="Mannosyl-glycoprotein endo-beta-N-acetylglucosamidase-like" evidence="1">
    <location>
        <begin position="172"/>
        <end position="296"/>
    </location>
</feature>
<dbReference type="Gene3D" id="1.10.530.10">
    <property type="match status" value="1"/>
</dbReference>
<dbReference type="PANTHER" id="PTHR40572:SF1">
    <property type="entry name" value="PROTEIN BAX"/>
    <property type="match status" value="1"/>
</dbReference>
<evidence type="ECO:0000259" key="1">
    <source>
        <dbReference type="Pfam" id="PF01832"/>
    </source>
</evidence>
<dbReference type="InterPro" id="IPR002901">
    <property type="entry name" value="MGlyc_endo_b_GlcNAc-like_dom"/>
</dbReference>